<proteinExistence type="predicted"/>
<gene>
    <name evidence="1" type="ORF">DU002_14600</name>
</gene>
<sequence>MRKEDIDHQLRELAFDFFYWFSRFEFALKENKFLKCNEQGKNAEPGWDSLVEFLAEGFEHTAETSELLQLNPKRQKVGAHSELEWKDVGFDDCKSELCRVVRLLKTVRNNLFHGGKHGAEGWDNPERTERLLRVGKSILDQLAQLADIESDYTQFY</sequence>
<evidence type="ECO:0000313" key="2">
    <source>
        <dbReference type="Proteomes" id="UP000252558"/>
    </source>
</evidence>
<dbReference type="RefSeq" id="WP_114339137.1">
    <property type="nucleotide sequence ID" value="NZ_QPID01000009.1"/>
</dbReference>
<evidence type="ECO:0000313" key="1">
    <source>
        <dbReference type="EMBL" id="RCU45687.1"/>
    </source>
</evidence>
<name>A0A368N521_9GAMM</name>
<dbReference type="AlphaFoldDB" id="A0A368N521"/>
<accession>A0A368N521</accession>
<dbReference type="Proteomes" id="UP000252558">
    <property type="component" value="Unassembled WGS sequence"/>
</dbReference>
<keyword evidence="2" id="KW-1185">Reference proteome</keyword>
<reference evidence="1 2" key="1">
    <citation type="submission" date="2018-07" db="EMBL/GenBank/DDBJ databases">
        <title>Corallincola holothuriorum sp. nov., a new facultative anaerobe isolated from sea cucumber Apostichopus japonicus.</title>
        <authorList>
            <person name="Xia H."/>
        </authorList>
    </citation>
    <scope>NUCLEOTIDE SEQUENCE [LARGE SCALE GENOMIC DNA]</scope>
    <source>
        <strain evidence="1 2">C4</strain>
    </source>
</reference>
<comment type="caution">
    <text evidence="1">The sequence shown here is derived from an EMBL/GenBank/DDBJ whole genome shotgun (WGS) entry which is preliminary data.</text>
</comment>
<dbReference type="OrthoDB" id="1442157at2"/>
<protein>
    <submittedName>
        <fullName evidence="1">Uncharacterized protein</fullName>
    </submittedName>
</protein>
<organism evidence="1 2">
    <name type="scientific">Corallincola holothuriorum</name>
    <dbReference type="NCBI Taxonomy" id="2282215"/>
    <lineage>
        <taxon>Bacteria</taxon>
        <taxon>Pseudomonadati</taxon>
        <taxon>Pseudomonadota</taxon>
        <taxon>Gammaproteobacteria</taxon>
        <taxon>Alteromonadales</taxon>
        <taxon>Psychromonadaceae</taxon>
        <taxon>Corallincola</taxon>
    </lineage>
</organism>
<dbReference type="EMBL" id="QPID01000009">
    <property type="protein sequence ID" value="RCU45687.1"/>
    <property type="molecule type" value="Genomic_DNA"/>
</dbReference>